<dbReference type="GO" id="GO:0004502">
    <property type="term" value="F:kynurenine 3-monooxygenase activity"/>
    <property type="evidence" value="ECO:0007669"/>
    <property type="project" value="UniProtKB-UniRule"/>
</dbReference>
<keyword evidence="11 16" id="KW-0503">Monooxygenase</keyword>
<evidence type="ECO:0000256" key="16">
    <source>
        <dbReference type="HAMAP-Rule" id="MF_03018"/>
    </source>
</evidence>
<keyword evidence="8 16" id="KW-0521">NADP</keyword>
<keyword evidence="6 16" id="KW-1000">Mitochondrion outer membrane</keyword>
<dbReference type="GO" id="GO:0070189">
    <property type="term" value="P:kynurenine metabolic process"/>
    <property type="evidence" value="ECO:0007669"/>
    <property type="project" value="TreeGrafter"/>
</dbReference>
<dbReference type="FunFam" id="3.50.50.60:FF:000105">
    <property type="entry name" value="Kynurenine 3-monooxygenase"/>
    <property type="match status" value="1"/>
</dbReference>
<evidence type="ECO:0000313" key="21">
    <source>
        <dbReference type="Proteomes" id="UP000297703"/>
    </source>
</evidence>
<dbReference type="EMBL" id="QXTE01000298">
    <property type="protein sequence ID" value="TFJ99909.1"/>
    <property type="molecule type" value="Genomic_DNA"/>
</dbReference>
<proteinExistence type="inferred from homology"/>
<dbReference type="InterPro" id="IPR036188">
    <property type="entry name" value="FAD/NAD-bd_sf"/>
</dbReference>
<dbReference type="InterPro" id="IPR002938">
    <property type="entry name" value="FAD-bd"/>
</dbReference>
<keyword evidence="13 16" id="KW-0472">Membrane</keyword>
<dbReference type="GO" id="GO:0034354">
    <property type="term" value="P:'de novo' NAD+ biosynthetic process from L-tryptophan"/>
    <property type="evidence" value="ECO:0007669"/>
    <property type="project" value="UniProtKB-UniRule"/>
</dbReference>
<keyword evidence="7 16" id="KW-0274">FAD</keyword>
<evidence type="ECO:0000256" key="8">
    <source>
        <dbReference type="ARBA" id="ARBA00022857"/>
    </source>
</evidence>
<gene>
    <name evidence="16" type="primary">KMO</name>
    <name evidence="20" type="ORF">DR999_PMT18010</name>
</gene>
<comment type="function">
    <text evidence="15">Catalyzes the hydroxylation of L-kynurenine (L-Kyn) to form 3-hydroxy-L-kynurenine (L-3OHKyn). Required for synthesis of quinolinic acid, a neurotoxic NMDA receptor antagonist and potential endogenous inhibitor of NMDA receptor signaling in axonal targeting, synaptogenesis and apoptosis during brain development. Quinolinic acid may also affect NMDA receptor signaling in pancreatic beta cells, osteoblasts, myocardial cells, and the gastrointestinal tract.</text>
</comment>
<evidence type="ECO:0000256" key="7">
    <source>
        <dbReference type="ARBA" id="ARBA00022827"/>
    </source>
</evidence>
<feature type="domain" description="FAD-binding" evidence="18">
    <location>
        <begin position="311"/>
        <end position="625"/>
    </location>
</feature>
<accession>A0A4D9DY69</accession>
<evidence type="ECO:0000256" key="11">
    <source>
        <dbReference type="ARBA" id="ARBA00023033"/>
    </source>
</evidence>
<reference evidence="20 21" key="1">
    <citation type="submission" date="2019-04" db="EMBL/GenBank/DDBJ databases">
        <title>Draft genome of the big-headed turtle Platysternon megacephalum.</title>
        <authorList>
            <person name="Gong S."/>
        </authorList>
    </citation>
    <scope>NUCLEOTIDE SEQUENCE [LARGE SCALE GENOMIC DNA]</scope>
    <source>
        <strain evidence="20">DO16091913</strain>
        <tissue evidence="20">Muscle</tissue>
    </source>
</reference>
<evidence type="ECO:0000256" key="3">
    <source>
        <dbReference type="ARBA" id="ARBA00022630"/>
    </source>
</evidence>
<dbReference type="Proteomes" id="UP000297703">
    <property type="component" value="Unassembled WGS sequence"/>
</dbReference>
<dbReference type="HAMAP" id="MF_01971">
    <property type="entry name" value="Kynurenine_monooxygenase"/>
    <property type="match status" value="1"/>
</dbReference>
<keyword evidence="9" id="KW-1133">Transmembrane helix</keyword>
<dbReference type="AlphaFoldDB" id="A0A4D9DY69"/>
<evidence type="ECO:0000256" key="14">
    <source>
        <dbReference type="ARBA" id="ARBA00047818"/>
    </source>
</evidence>
<keyword evidence="10 16" id="KW-0560">Oxidoreductase</keyword>
<evidence type="ECO:0000313" key="20">
    <source>
        <dbReference type="EMBL" id="TFJ99909.1"/>
    </source>
</evidence>
<name>A0A4D9DY69_9SAUR</name>
<dbReference type="PRINTS" id="PR00420">
    <property type="entry name" value="RNGMNOXGNASE"/>
</dbReference>
<dbReference type="SUPFAM" id="SSF51905">
    <property type="entry name" value="FAD/NAD(P)-binding domain"/>
    <property type="match status" value="1"/>
</dbReference>
<dbReference type="PANTHER" id="PTHR46028">
    <property type="entry name" value="KYNURENINE 3-MONOOXYGENASE"/>
    <property type="match status" value="1"/>
</dbReference>
<evidence type="ECO:0000259" key="18">
    <source>
        <dbReference type="Pfam" id="PF01494"/>
    </source>
</evidence>
<dbReference type="GO" id="GO:0019805">
    <property type="term" value="P:quinolinate biosynthetic process"/>
    <property type="evidence" value="ECO:0007669"/>
    <property type="project" value="UniProtKB-UniRule"/>
</dbReference>
<comment type="catalytic activity">
    <reaction evidence="14 16">
        <text>L-kynurenine + NADPH + O2 + H(+) = 3-hydroxy-L-kynurenine + NADP(+) + H2O</text>
        <dbReference type="Rhea" id="RHEA:20545"/>
        <dbReference type="ChEBI" id="CHEBI:15377"/>
        <dbReference type="ChEBI" id="CHEBI:15378"/>
        <dbReference type="ChEBI" id="CHEBI:15379"/>
        <dbReference type="ChEBI" id="CHEBI:57783"/>
        <dbReference type="ChEBI" id="CHEBI:57959"/>
        <dbReference type="ChEBI" id="CHEBI:58125"/>
        <dbReference type="ChEBI" id="CHEBI:58349"/>
        <dbReference type="EC" id="1.14.13.9"/>
    </reaction>
</comment>
<dbReference type="PANTHER" id="PTHR46028:SF2">
    <property type="entry name" value="KYNURENINE 3-MONOOXYGENASE"/>
    <property type="match status" value="1"/>
</dbReference>
<comment type="subcellular location">
    <subcellularLocation>
        <location evidence="2 16">Mitochondrion outer membrane</location>
        <topology evidence="2 16">Multi-pass membrane protein</topology>
    </subcellularLocation>
</comment>
<feature type="domain" description="DUF4587" evidence="19">
    <location>
        <begin position="144"/>
        <end position="223"/>
    </location>
</feature>
<evidence type="ECO:0000256" key="17">
    <source>
        <dbReference type="SAM" id="MobiDB-lite"/>
    </source>
</evidence>
<dbReference type="UniPathway" id="UPA00253">
    <property type="reaction ID" value="UER00328"/>
</dbReference>
<protein>
    <recommendedName>
        <fullName evidence="16">Kynurenine 3-monooxygenase</fullName>
        <ecNumber evidence="16">1.14.13.9</ecNumber>
    </recommendedName>
    <alternativeName>
        <fullName evidence="16">Kynurenine 3-hydroxylase</fullName>
    </alternativeName>
</protein>
<reference evidence="20 21" key="2">
    <citation type="submission" date="2019-04" db="EMBL/GenBank/DDBJ databases">
        <title>The genome sequence of big-headed turtle.</title>
        <authorList>
            <person name="Gong S."/>
        </authorList>
    </citation>
    <scope>NUCLEOTIDE SEQUENCE [LARGE SCALE GENOMIC DNA]</scope>
    <source>
        <strain evidence="20">DO16091913</strain>
        <tissue evidence="20">Muscle</tissue>
    </source>
</reference>
<evidence type="ECO:0000256" key="6">
    <source>
        <dbReference type="ARBA" id="ARBA00022787"/>
    </source>
</evidence>
<dbReference type="InterPro" id="IPR027904">
    <property type="entry name" value="DUF4587"/>
</dbReference>
<evidence type="ECO:0000256" key="12">
    <source>
        <dbReference type="ARBA" id="ARBA00023128"/>
    </source>
</evidence>
<evidence type="ECO:0000256" key="10">
    <source>
        <dbReference type="ARBA" id="ARBA00023002"/>
    </source>
</evidence>
<dbReference type="OrthoDB" id="10053569at2759"/>
<sequence>MTDSSMVDHMTRLKLKLLEKKLENERETLETVESPLSTARSNDGHEDALQNALRRRKDLLQKLREQHLLEEFSQPYMLAGGHRKNYRPEPVPVYLPSPLAPAPEPPRIIQQTMPQQPATIIQQLPQQPPLITQIPPPQPLPVPRSGSIKEDMVEMMLMQNAQMHQIIMQNMMLKALPPMAFSQPGGTGPPLLQHTQQDPQFAAPVVVKAEKPRPSMVHHHHHYPSPGVQAIPSQLPPVGYSMWPPVMPSSLMGQTGGFPSAVHHMTGSTSTFPAMHTVSSLTSLSGNRRLQKPCCSEIVAIMNSTDIQKGKVAIVGGGLVGALNVCFFARRGFQVDMYEAREDIRVARAARGRSINLALSHRGRQALKAIGMEEQIVAKGIPMRARRIHTSSGKTYSIPYGTKSQYILSVDRANLNKELLTAAEKYPNAKLYFGHKLLHSHVESGLLTLQGPDQRPMEVTCDLLVGCDGAFSTVRKQFMRQTCFNYSHVYIPHGYMELTIPPKDGDFAMEENYLHIWPRNTFMMIALPNLDKSFTCTLFMPFEDFERLTTGDQVLDFFQTYFPDSIPLIGTQELQRDYFLLPPQAMISVKCSSYHIASRCVLMGDAAHAVVPFYGQGMNAGFEDCLVFDELMDQFHNDLSACLPEFSRLRVPDDHAISDLAMYNYIEMRAHVNSKWFIFRKYVDNFLHRLMPSTVIPLYTMVTFTRIRYHEALQRWKWQNKVSGNWSRFSRTQTFRASRALPLCPPRMIEAGVLGSLPLVGTFHSPFCLRGPAVLGSSTARPWLETPLAVTLHCQS</sequence>
<feature type="region of interest" description="Disordered" evidence="17">
    <location>
        <begin position="26"/>
        <end position="47"/>
    </location>
</feature>
<comment type="pathway">
    <text evidence="16">Cofactor biosynthesis; NAD(+) biosynthesis; quinolinate from L-kynurenine: step 1/3.</text>
</comment>
<evidence type="ECO:0000256" key="9">
    <source>
        <dbReference type="ARBA" id="ARBA00022989"/>
    </source>
</evidence>
<evidence type="ECO:0000259" key="19">
    <source>
        <dbReference type="Pfam" id="PF15248"/>
    </source>
</evidence>
<dbReference type="GO" id="GO:0006569">
    <property type="term" value="P:L-tryptophan catabolic process"/>
    <property type="evidence" value="ECO:0007669"/>
    <property type="project" value="UniProtKB-UniRule"/>
</dbReference>
<comment type="similarity">
    <text evidence="16">Belongs to the aromatic-ring hydroxylase family. KMO subfamily.</text>
</comment>
<evidence type="ECO:0000256" key="5">
    <source>
        <dbReference type="ARBA" id="ARBA00022692"/>
    </source>
</evidence>
<dbReference type="GO" id="GO:0043420">
    <property type="term" value="P:anthranilate metabolic process"/>
    <property type="evidence" value="ECO:0007669"/>
    <property type="project" value="UniProtKB-UniRule"/>
</dbReference>
<dbReference type="GO" id="GO:0071949">
    <property type="term" value="F:FAD binding"/>
    <property type="evidence" value="ECO:0007669"/>
    <property type="project" value="InterPro"/>
</dbReference>
<evidence type="ECO:0000256" key="1">
    <source>
        <dbReference type="ARBA" id="ARBA00001974"/>
    </source>
</evidence>
<comment type="cofactor">
    <cofactor evidence="1 16">
        <name>FAD</name>
        <dbReference type="ChEBI" id="CHEBI:57692"/>
    </cofactor>
</comment>
<keyword evidence="12 16" id="KW-0496">Mitochondrion</keyword>
<keyword evidence="21" id="KW-1185">Reference proteome</keyword>
<dbReference type="Pfam" id="PF15248">
    <property type="entry name" value="DUF4587"/>
    <property type="match status" value="1"/>
</dbReference>
<keyword evidence="4 16" id="KW-0662">Pyridine nucleotide biosynthesis</keyword>
<dbReference type="GO" id="GO:0005741">
    <property type="term" value="C:mitochondrial outer membrane"/>
    <property type="evidence" value="ECO:0007669"/>
    <property type="project" value="UniProtKB-SubCell"/>
</dbReference>
<dbReference type="Gene3D" id="3.50.50.60">
    <property type="entry name" value="FAD/NAD(P)-binding domain"/>
    <property type="match status" value="1"/>
</dbReference>
<evidence type="ECO:0000256" key="13">
    <source>
        <dbReference type="ARBA" id="ARBA00023136"/>
    </source>
</evidence>
<evidence type="ECO:0000256" key="2">
    <source>
        <dbReference type="ARBA" id="ARBA00004374"/>
    </source>
</evidence>
<comment type="caution">
    <text evidence="20">The sequence shown here is derived from an EMBL/GenBank/DDBJ whole genome shotgun (WGS) entry which is preliminary data.</text>
</comment>
<evidence type="ECO:0000256" key="4">
    <source>
        <dbReference type="ARBA" id="ARBA00022642"/>
    </source>
</evidence>
<dbReference type="STRING" id="55544.A0A4D9DY69"/>
<dbReference type="EC" id="1.14.13.9" evidence="16"/>
<organism evidence="20 21">
    <name type="scientific">Platysternon megacephalum</name>
    <name type="common">big-headed turtle</name>
    <dbReference type="NCBI Taxonomy" id="55544"/>
    <lineage>
        <taxon>Eukaryota</taxon>
        <taxon>Metazoa</taxon>
        <taxon>Chordata</taxon>
        <taxon>Craniata</taxon>
        <taxon>Vertebrata</taxon>
        <taxon>Euteleostomi</taxon>
        <taxon>Archelosauria</taxon>
        <taxon>Testudinata</taxon>
        <taxon>Testudines</taxon>
        <taxon>Cryptodira</taxon>
        <taxon>Durocryptodira</taxon>
        <taxon>Testudinoidea</taxon>
        <taxon>Platysternidae</taxon>
        <taxon>Platysternon</taxon>
    </lineage>
</organism>
<keyword evidence="5" id="KW-0812">Transmembrane</keyword>
<dbReference type="InterPro" id="IPR027545">
    <property type="entry name" value="Kynurenine_monooxygenase"/>
</dbReference>
<evidence type="ECO:0000256" key="15">
    <source>
        <dbReference type="ARBA" id="ARBA00059455"/>
    </source>
</evidence>
<dbReference type="Pfam" id="PF01494">
    <property type="entry name" value="FAD_binding_3"/>
    <property type="match status" value="1"/>
</dbReference>
<keyword evidence="3 16" id="KW-0285">Flavoprotein</keyword>